<feature type="region of interest" description="Disordered" evidence="2">
    <location>
        <begin position="1416"/>
        <end position="1442"/>
    </location>
</feature>
<dbReference type="InterPro" id="IPR036890">
    <property type="entry name" value="HATPase_C_sf"/>
</dbReference>
<proteinExistence type="predicted"/>
<keyword evidence="5" id="KW-1185">Reference proteome</keyword>
<reference evidence="4 5" key="1">
    <citation type="journal article" date="2018" name="Nat. Ecol. Evol.">
        <title>Pezizomycetes genomes reveal the molecular basis of ectomycorrhizal truffle lifestyle.</title>
        <authorList>
            <person name="Murat C."/>
            <person name="Payen T."/>
            <person name="Noel B."/>
            <person name="Kuo A."/>
            <person name="Morin E."/>
            <person name="Chen J."/>
            <person name="Kohler A."/>
            <person name="Krizsan K."/>
            <person name="Balestrini R."/>
            <person name="Da Silva C."/>
            <person name="Montanini B."/>
            <person name="Hainaut M."/>
            <person name="Levati E."/>
            <person name="Barry K.W."/>
            <person name="Belfiori B."/>
            <person name="Cichocki N."/>
            <person name="Clum A."/>
            <person name="Dockter R.B."/>
            <person name="Fauchery L."/>
            <person name="Guy J."/>
            <person name="Iotti M."/>
            <person name="Le Tacon F."/>
            <person name="Lindquist E.A."/>
            <person name="Lipzen A."/>
            <person name="Malagnac F."/>
            <person name="Mello A."/>
            <person name="Molinier V."/>
            <person name="Miyauchi S."/>
            <person name="Poulain J."/>
            <person name="Riccioni C."/>
            <person name="Rubini A."/>
            <person name="Sitrit Y."/>
            <person name="Splivallo R."/>
            <person name="Traeger S."/>
            <person name="Wang M."/>
            <person name="Zifcakova L."/>
            <person name="Wipf D."/>
            <person name="Zambonelli A."/>
            <person name="Paolocci F."/>
            <person name="Nowrousian M."/>
            <person name="Ottonello S."/>
            <person name="Baldrian P."/>
            <person name="Spatafora J.W."/>
            <person name="Henrissat B."/>
            <person name="Nagy L.G."/>
            <person name="Aury J.M."/>
            <person name="Wincker P."/>
            <person name="Grigoriev I.V."/>
            <person name="Bonfante P."/>
            <person name="Martin F.M."/>
        </authorList>
    </citation>
    <scope>NUCLEOTIDE SEQUENCE [LARGE SCALE GENOMIC DNA]</scope>
    <source>
        <strain evidence="4 5">CCBAS932</strain>
    </source>
</reference>
<evidence type="ECO:0000313" key="4">
    <source>
        <dbReference type="EMBL" id="RPB16168.1"/>
    </source>
</evidence>
<feature type="domain" description="Sacsin/Nov" evidence="3">
    <location>
        <begin position="28"/>
        <end position="154"/>
    </location>
</feature>
<evidence type="ECO:0000313" key="5">
    <source>
        <dbReference type="Proteomes" id="UP000277580"/>
    </source>
</evidence>
<dbReference type="STRING" id="1392247.A0A3N4L342"/>
<evidence type="ECO:0000259" key="3">
    <source>
        <dbReference type="Pfam" id="PF25794"/>
    </source>
</evidence>
<gene>
    <name evidence="4" type="ORF">P167DRAFT_517624</name>
</gene>
<keyword evidence="1" id="KW-0175">Coiled coil</keyword>
<sequence>MTDYSALRAQTIGSAQEEEAVTVNTRALIDKVLARYSSENTTLRELLQNAADANATSVEVRYDSVNSSLQPSHQELDIQDLTKQKMRRMLVKNNGHAFREEDWQRLKRIAEGNPDETKIGAFGVGFYSVFADCEEPFVSSGNETMIFYWKENTLVTRRHKLKESDPYTTFLLEYREPTELPDLKELCKFFATSLTFVKLNEISLYVNDRCLLQLKKKTSPSEPLAIPSSINPVTTERLMKIAAVETERLQIDAKYMNITHHRAPMVDIANGLRSIFSRFSAAAQPTSTSKETSSSNLTEYTQATIFLRIATATVTTSVSTAFARELERATKKPPPKTTKIAMLSMSKDELDASEHKAEIFSNVLPSKSGKIFIGFPTHQTTSISAHISAPSVIPTVERENIDLNARVVKEWNIEMLRISGILSRIIFTDEMLMLGQRAAGLKPENLVNLYDHAIHIMRQFTFAQSTPSSAVGRYIESEFWNCSKKDSIELLSTKGVLSSDRVRVASDVNFLEGMPLLPEKLEKEASVLVAQLKEMGMLTEITISDIRRELGDKALSGEQLGSFLKWLAGKRLKDELDVVGVKSLLEVAVATTAVADSEGESFGIPISLGTIKFYINAHKLSADIPIPPDCLPFNVTKNLTKPQLDALGWEELGVTYWLQYICVKASALPVEQNIQLSAKFAQTVLAIISKGWEQLPPNSKENIVTLLKDKTCIPTRQGMKVPREAYFNTVKLFSDLPLVESMHGVRDKLLVALGVRKTVDLKLVFERLMNGSQAGVVKWSHVDLIRYLTSVREDIPREDITKLKNAAICKAEGVGSTELYKVSELYEPNDGLRKLQLPILQWPGIWREGSHEAKFLSSLGLKRYPGVQEVLQIAGNKEDAVLREAALSYFIINYHLNSYHTFNTAGVTTPFLPLNDSKGEKGPRLVTPWQCFSNPKAAIMGFDVLRQDLQQHGSKFGVKPDPDMKDCVDVLINSPPSTTRAAREKFGYFSTRLADIMPHLVERLSQARIVPVPLKDRERIPSSDLKIKFITPRTCFLGGVGSQYFEIFDFVDFGQEANSFLLKCGSKHEPTVAEVAYMMVREPQRLYGVFNSSDKYLSVLRSIAESWTHLKKDKILVREMRRSPFLGSFRWRSYTNEKSDLIDSASIDEDDSGGIREFVLARVDEVLISDDYVLFLLFRGEILAAPQEDALEGFYHSLGVQRLSSKVSTDWNIGHVKPMPEKTEKLRKLVLERSRLFLHNNTEEVLHDARWLENNLRVEIVESIRLRRTLRNEGSKNLTHQNTKTATITMDTRTKWWVLYLTPKFEFYDVSQALVTLILRKPRPHSSLLLDSLLHNDLMTLKSRGYNVDRILRAKAAEAKMAEEQRLKQAEIERKAIEEQEKRYQQSQIQPQPGEIARQIEQKKAEEEKLNMPGAFGESQSKALNPPAHHHHHVPERPRNNFFGRLSKHLGLEANNGQMEQMQNLLNNNSPQQTAKPPGQLEPAPPIQGESKPDIEKATEPHRIQSNLQRAIGASRGHNSDSVFSPPQTFEVKEAPSYCDNHSGQDILYFAETPNGIKVFVDCKIADKAAFAQKYVKEMNEFSNVLKDLSGIFGLSITTLHIFYDEVGNTIAFNTNGSLFCNLRFYLQLHAKDVTMGDSSQALIYWFVVLCHELAHNLVQVHDEKHSFYTETFVQEYFVKIMTKLKSIPGAKPWDINI</sequence>
<feature type="coiled-coil region" evidence="1">
    <location>
        <begin position="1353"/>
        <end position="1390"/>
    </location>
</feature>
<dbReference type="Proteomes" id="UP000277580">
    <property type="component" value="Unassembled WGS sequence"/>
</dbReference>
<organism evidence="4 5">
    <name type="scientific">Morchella conica CCBAS932</name>
    <dbReference type="NCBI Taxonomy" id="1392247"/>
    <lineage>
        <taxon>Eukaryota</taxon>
        <taxon>Fungi</taxon>
        <taxon>Dikarya</taxon>
        <taxon>Ascomycota</taxon>
        <taxon>Pezizomycotina</taxon>
        <taxon>Pezizomycetes</taxon>
        <taxon>Pezizales</taxon>
        <taxon>Morchellaceae</taxon>
        <taxon>Morchella</taxon>
    </lineage>
</organism>
<dbReference type="OrthoDB" id="10031156at2759"/>
<feature type="region of interest" description="Disordered" evidence="2">
    <location>
        <begin position="1468"/>
        <end position="1496"/>
    </location>
</feature>
<name>A0A3N4L342_9PEZI</name>
<evidence type="ECO:0000256" key="1">
    <source>
        <dbReference type="SAM" id="Coils"/>
    </source>
</evidence>
<accession>A0A3N4L342</accession>
<dbReference type="Gene3D" id="3.30.565.10">
    <property type="entry name" value="Histidine kinase-like ATPase, C-terminal domain"/>
    <property type="match status" value="1"/>
</dbReference>
<dbReference type="InterPro" id="IPR022155">
    <property type="entry name" value="DUF3684"/>
</dbReference>
<dbReference type="Pfam" id="PF25794">
    <property type="entry name" value="SACS"/>
    <property type="match status" value="1"/>
</dbReference>
<dbReference type="SUPFAM" id="SSF55874">
    <property type="entry name" value="ATPase domain of HSP90 chaperone/DNA topoisomerase II/histidine kinase"/>
    <property type="match status" value="1"/>
</dbReference>
<dbReference type="Pfam" id="PF12449">
    <property type="entry name" value="DUF3684"/>
    <property type="match status" value="1"/>
</dbReference>
<dbReference type="InterPro" id="IPR058210">
    <property type="entry name" value="SACS/Nov_dom"/>
</dbReference>
<dbReference type="PANTHER" id="PTHR47839">
    <property type="entry name" value="DOMAIN PROTEIN, PUTATIVE (AFU_ORTHOLOGUE AFUA_6G04830)-RELATED"/>
    <property type="match status" value="1"/>
</dbReference>
<dbReference type="NCBIfam" id="NF047352">
    <property type="entry name" value="P_loop_sacsin"/>
    <property type="match status" value="1"/>
</dbReference>
<dbReference type="PANTHER" id="PTHR47839:SF1">
    <property type="entry name" value="DOMAIN PROTEIN, PUTATIVE (AFU_ORTHOLOGUE AFUA_6G04830)-RELATED"/>
    <property type="match status" value="1"/>
</dbReference>
<dbReference type="EMBL" id="ML119110">
    <property type="protein sequence ID" value="RPB16168.1"/>
    <property type="molecule type" value="Genomic_DNA"/>
</dbReference>
<protein>
    <recommendedName>
        <fullName evidence="3">Sacsin/Nov domain-containing protein</fullName>
    </recommendedName>
</protein>
<dbReference type="InParanoid" id="A0A3N4L342"/>
<evidence type="ECO:0000256" key="2">
    <source>
        <dbReference type="SAM" id="MobiDB-lite"/>
    </source>
</evidence>